<sequence>MPGDKLSLPQTITLAALMLEAKEISNTELEKRYGFTLTGKDRIKLNNLKLVESRKQGRTYVHELTDDGWVRMAEEFRAGIAVSAGRTAKVLGALVAIFQRFTDRIGYKPADVFAREDMSSALSDISSSRKVSHTPSAPLNVEARIRDAYQQLAEQPNTWVSLTQLRPLLGDIAREDVDTTLRRMIGMADVRIVPESNQKILTKEDRQAAVTIGDQAKHLILIGA</sequence>
<comment type="caution">
    <text evidence="1">The sequence shown here is derived from an EMBL/GenBank/DDBJ whole genome shotgun (WGS) entry which is preliminary data.</text>
</comment>
<dbReference type="EMBL" id="BOOG01000065">
    <property type="protein sequence ID" value="GIH72887.1"/>
    <property type="molecule type" value="Genomic_DNA"/>
</dbReference>
<protein>
    <submittedName>
        <fullName evidence="1">Uncharacterized protein</fullName>
    </submittedName>
</protein>
<dbReference type="Proteomes" id="UP000610966">
    <property type="component" value="Unassembled WGS sequence"/>
</dbReference>
<name>A0A8J3W1L2_9ACTN</name>
<evidence type="ECO:0000313" key="2">
    <source>
        <dbReference type="Proteomes" id="UP000610966"/>
    </source>
</evidence>
<reference evidence="1" key="1">
    <citation type="submission" date="2021-01" db="EMBL/GenBank/DDBJ databases">
        <title>Whole genome shotgun sequence of Sphaerimonospora thailandensis NBRC 107569.</title>
        <authorList>
            <person name="Komaki H."/>
            <person name="Tamura T."/>
        </authorList>
    </citation>
    <scope>NUCLEOTIDE SEQUENCE</scope>
    <source>
        <strain evidence="1">NBRC 107569</strain>
    </source>
</reference>
<dbReference type="RefSeq" id="WP_204018531.1">
    <property type="nucleotide sequence ID" value="NZ_BOOG01000065.1"/>
</dbReference>
<accession>A0A8J3W1L2</accession>
<gene>
    <name evidence="1" type="ORF">Mth01_51400</name>
</gene>
<evidence type="ECO:0000313" key="1">
    <source>
        <dbReference type="EMBL" id="GIH72887.1"/>
    </source>
</evidence>
<organism evidence="1 2">
    <name type="scientific">Sphaerimonospora thailandensis</name>
    <dbReference type="NCBI Taxonomy" id="795644"/>
    <lineage>
        <taxon>Bacteria</taxon>
        <taxon>Bacillati</taxon>
        <taxon>Actinomycetota</taxon>
        <taxon>Actinomycetes</taxon>
        <taxon>Streptosporangiales</taxon>
        <taxon>Streptosporangiaceae</taxon>
        <taxon>Sphaerimonospora</taxon>
    </lineage>
</organism>
<keyword evidence="2" id="KW-1185">Reference proteome</keyword>
<proteinExistence type="predicted"/>
<dbReference type="AlphaFoldDB" id="A0A8J3W1L2"/>